<organism evidence="3 4">
    <name type="scientific">Anaerovibrio lipolyticus</name>
    <dbReference type="NCBI Taxonomy" id="82374"/>
    <lineage>
        <taxon>Bacteria</taxon>
        <taxon>Bacillati</taxon>
        <taxon>Bacillota</taxon>
        <taxon>Negativicutes</taxon>
        <taxon>Selenomonadales</taxon>
        <taxon>Selenomonadaceae</taxon>
        <taxon>Anaerovibrio</taxon>
    </lineage>
</organism>
<evidence type="ECO:0000313" key="4">
    <source>
        <dbReference type="Proteomes" id="UP000030993"/>
    </source>
</evidence>
<feature type="region of interest" description="Disordered" evidence="1">
    <location>
        <begin position="50"/>
        <end position="74"/>
    </location>
</feature>
<accession>A0A0B2JXM2</accession>
<dbReference type="Proteomes" id="UP000030993">
    <property type="component" value="Unassembled WGS sequence"/>
</dbReference>
<proteinExistence type="predicted"/>
<keyword evidence="4" id="KW-1185">Reference proteome</keyword>
<keyword evidence="2" id="KW-1133">Transmembrane helix</keyword>
<evidence type="ECO:0000256" key="1">
    <source>
        <dbReference type="SAM" id="MobiDB-lite"/>
    </source>
</evidence>
<evidence type="ECO:0000256" key="2">
    <source>
        <dbReference type="SAM" id="Phobius"/>
    </source>
</evidence>
<comment type="caution">
    <text evidence="3">The sequence shown here is derived from an EMBL/GenBank/DDBJ whole genome shotgun (WGS) entry which is preliminary data.</text>
</comment>
<reference evidence="3 4" key="1">
    <citation type="journal article" date="2013" name="PLoS ONE">
        <title>Identification and characterization of three novel lipases belonging to families II and V from Anaerovibrio lipolyticus 5ST.</title>
        <authorList>
            <person name="Prive F."/>
            <person name="Kaderbhai N.N."/>
            <person name="Girdwood S."/>
            <person name="Worgan H.J."/>
            <person name="Pinloche E."/>
            <person name="Scollan N.D."/>
            <person name="Huws S.A."/>
            <person name="Newbold C.J."/>
        </authorList>
    </citation>
    <scope>NUCLEOTIDE SEQUENCE [LARGE SCALE GENOMIC DNA]</scope>
    <source>
        <strain evidence="3 4">5S</strain>
    </source>
</reference>
<evidence type="ECO:0000313" key="3">
    <source>
        <dbReference type="EMBL" id="KHM51458.1"/>
    </source>
</evidence>
<gene>
    <name evidence="3" type="ORF">NZ47_10395</name>
</gene>
<keyword evidence="2" id="KW-0812">Transmembrane</keyword>
<name>A0A0B2JXM2_9FIRM</name>
<protein>
    <submittedName>
        <fullName evidence="3">Uncharacterized protein</fullName>
    </submittedName>
</protein>
<sequence>MNILKFCLVAVLVFWLISEFAPENVSAVTSMMGIAVAVVAMIMYNQKHNNSKEDSDEYDNSNDDSAKEDLLDKK</sequence>
<dbReference type="EMBL" id="JSCE01000196">
    <property type="protein sequence ID" value="KHM51458.1"/>
    <property type="molecule type" value="Genomic_DNA"/>
</dbReference>
<dbReference type="AlphaFoldDB" id="A0A0B2JXM2"/>
<feature type="transmembrane region" description="Helical" evidence="2">
    <location>
        <begin position="30"/>
        <end position="46"/>
    </location>
</feature>
<keyword evidence="2" id="KW-0472">Membrane</keyword>
<dbReference type="RefSeq" id="WP_039210294.1">
    <property type="nucleotide sequence ID" value="NZ_JSCE01000196.1"/>
</dbReference>
<feature type="compositionally biased region" description="Basic and acidic residues" evidence="1">
    <location>
        <begin position="64"/>
        <end position="74"/>
    </location>
</feature>